<comment type="caution">
    <text evidence="1">The sequence shown here is derived from an EMBL/GenBank/DDBJ whole genome shotgun (WGS) entry which is preliminary data.</text>
</comment>
<keyword evidence="2" id="KW-1185">Reference proteome</keyword>
<organism evidence="1 2">
    <name type="scientific">Racocetra persica</name>
    <dbReference type="NCBI Taxonomy" id="160502"/>
    <lineage>
        <taxon>Eukaryota</taxon>
        <taxon>Fungi</taxon>
        <taxon>Fungi incertae sedis</taxon>
        <taxon>Mucoromycota</taxon>
        <taxon>Glomeromycotina</taxon>
        <taxon>Glomeromycetes</taxon>
        <taxon>Diversisporales</taxon>
        <taxon>Gigasporaceae</taxon>
        <taxon>Racocetra</taxon>
    </lineage>
</organism>
<reference evidence="1" key="1">
    <citation type="submission" date="2021-06" db="EMBL/GenBank/DDBJ databases">
        <authorList>
            <person name="Kallberg Y."/>
            <person name="Tangrot J."/>
            <person name="Rosling A."/>
        </authorList>
    </citation>
    <scope>NUCLEOTIDE SEQUENCE</scope>
    <source>
        <strain evidence="1">MA461A</strain>
    </source>
</reference>
<dbReference type="EMBL" id="CAJVQC010040384">
    <property type="protein sequence ID" value="CAG8770742.1"/>
    <property type="molecule type" value="Genomic_DNA"/>
</dbReference>
<feature type="non-terminal residue" evidence="1">
    <location>
        <position position="1"/>
    </location>
</feature>
<protein>
    <submittedName>
        <fullName evidence="1">4633_t:CDS:1</fullName>
    </submittedName>
</protein>
<evidence type="ECO:0000313" key="2">
    <source>
        <dbReference type="Proteomes" id="UP000789920"/>
    </source>
</evidence>
<proteinExistence type="predicted"/>
<dbReference type="Proteomes" id="UP000789920">
    <property type="component" value="Unassembled WGS sequence"/>
</dbReference>
<accession>A0ACA9QZW8</accession>
<name>A0ACA9QZW8_9GLOM</name>
<feature type="non-terminal residue" evidence="1">
    <location>
        <position position="226"/>
    </location>
</feature>
<evidence type="ECO:0000313" key="1">
    <source>
        <dbReference type="EMBL" id="CAG8770742.1"/>
    </source>
</evidence>
<gene>
    <name evidence="1" type="ORF">RPERSI_LOCUS16371</name>
</gene>
<sequence length="226" mass="25568">FPKYVAGTCFVQSFLNSTSFMENYPLATNLPDHTYRNLMDQNNANFEHGPSTQSFPRPRAQDYVRQEMQYATREMIQSTLAPTQTGIPNWKYNLCIVQKSERARMCGFGEKDRRSLSPLPIVQLLVSDEAGKPVDIEDIEYNFFVLQATPYKRGTRENASLVKHPTSQLGFKSQTNTRNLLGNLIASGRKLKDHEGRLGLHPTNVLASIESDPFVAYSAKKFPGMI</sequence>